<dbReference type="RefSeq" id="XP_011134267.1">
    <property type="nucleotide sequence ID" value="XM_011135965.1"/>
</dbReference>
<comment type="caution">
    <text evidence="1">The sequence shown here is derived from an EMBL/GenBank/DDBJ whole genome shotgun (WGS) entry which is preliminary data.</text>
</comment>
<protein>
    <submittedName>
        <fullName evidence="1">Uncharacterized protein</fullName>
    </submittedName>
</protein>
<dbReference type="OrthoDB" id="365300at2759"/>
<dbReference type="AlphaFoldDB" id="A0A023BBT1"/>
<sequence>MSATCNVFVLDLGWRNVSEMGYPAVGFHLSFQNERSGVSLSDLDLVSLSINIARRAANLADKYGITDARDLQSQMNLLDALKDDGGNGVMPEDIDRETHKVMKQFGCPRFGWKLKSRIEETSPLIRNHPEVFLQPPNVEDRQALSELAAVPDYLQLMSDQDGKLCLLDVAEIAMNIAEQLFRLEKSEAEGHKVPNDIFSWRILEDMSDAQHTNPLESRMSAAVPVATPEGEALMLIPEELIMNVASWVQATYLTAPVF</sequence>
<name>A0A023BBT1_GRENI</name>
<evidence type="ECO:0000313" key="2">
    <source>
        <dbReference type="Proteomes" id="UP000019763"/>
    </source>
</evidence>
<reference evidence="1" key="1">
    <citation type="submission" date="2013-12" db="EMBL/GenBank/DDBJ databases">
        <authorList>
            <person name="Omoto C.K."/>
            <person name="Sibley D."/>
            <person name="Venepally P."/>
            <person name="Hadjithomas M."/>
            <person name="Karamycheva S."/>
            <person name="Brunk B."/>
            <person name="Roos D."/>
            <person name="Caler E."/>
            <person name="Lorenzi H."/>
        </authorList>
    </citation>
    <scope>NUCLEOTIDE SEQUENCE</scope>
</reference>
<dbReference type="OMA" id="MAMNIHE"/>
<dbReference type="VEuPathDB" id="CryptoDB:GNI_020120"/>
<dbReference type="Proteomes" id="UP000019763">
    <property type="component" value="Unassembled WGS sequence"/>
</dbReference>
<dbReference type="GeneID" id="22910995"/>
<organism evidence="1 2">
    <name type="scientific">Gregarina niphandrodes</name>
    <name type="common">Septate eugregarine</name>
    <dbReference type="NCBI Taxonomy" id="110365"/>
    <lineage>
        <taxon>Eukaryota</taxon>
        <taxon>Sar</taxon>
        <taxon>Alveolata</taxon>
        <taxon>Apicomplexa</taxon>
        <taxon>Conoidasida</taxon>
        <taxon>Gregarinasina</taxon>
        <taxon>Eugregarinorida</taxon>
        <taxon>Gregarinidae</taxon>
        <taxon>Gregarina</taxon>
    </lineage>
</organism>
<evidence type="ECO:0000313" key="1">
    <source>
        <dbReference type="EMBL" id="EZG81120.1"/>
    </source>
</evidence>
<dbReference type="eggNOG" id="ENOG502SWI4">
    <property type="taxonomic scope" value="Eukaryota"/>
</dbReference>
<proteinExistence type="predicted"/>
<accession>A0A023BBT1</accession>
<gene>
    <name evidence="1" type="ORF">GNI_020120</name>
</gene>
<dbReference type="EMBL" id="AFNH02000146">
    <property type="protein sequence ID" value="EZG81120.1"/>
    <property type="molecule type" value="Genomic_DNA"/>
</dbReference>
<keyword evidence="2" id="KW-1185">Reference proteome</keyword>